<dbReference type="PANTHER" id="PTHR43833">
    <property type="entry name" value="POTASSIUM CHANNEL PROTEIN 2-RELATED-RELATED"/>
    <property type="match status" value="1"/>
</dbReference>
<dbReference type="Gene3D" id="3.40.50.720">
    <property type="entry name" value="NAD(P)-binding Rossmann-like Domain"/>
    <property type="match status" value="2"/>
</dbReference>
<dbReference type="OrthoDB" id="24929at2157"/>
<dbReference type="NCBIfam" id="NF007034">
    <property type="entry name" value="PRK09496.2-1"/>
    <property type="match status" value="1"/>
</dbReference>
<evidence type="ECO:0000256" key="5">
    <source>
        <dbReference type="ARBA" id="ARBA00023027"/>
    </source>
</evidence>
<keyword evidence="2" id="KW-0813">Transport</keyword>
<accession>L9ZG78</accession>
<proteinExistence type="predicted"/>
<keyword evidence="5" id="KW-0520">NAD</keyword>
<protein>
    <submittedName>
        <fullName evidence="9">Potassium transporter peripheral membrane component</fullName>
    </submittedName>
</protein>
<feature type="domain" description="RCK C-terminal" evidence="8">
    <location>
        <begin position="139"/>
        <end position="220"/>
    </location>
</feature>
<evidence type="ECO:0000259" key="7">
    <source>
        <dbReference type="PROSITE" id="PS51201"/>
    </source>
</evidence>
<dbReference type="PANTHER" id="PTHR43833:SF5">
    <property type="entry name" value="TRK SYSTEM POTASSIUM UPTAKE PROTEIN TRKA"/>
    <property type="match status" value="1"/>
</dbReference>
<evidence type="ECO:0000313" key="9">
    <source>
        <dbReference type="EMBL" id="ELY85465.1"/>
    </source>
</evidence>
<evidence type="ECO:0000256" key="1">
    <source>
        <dbReference type="ARBA" id="ARBA00003660"/>
    </source>
</evidence>
<dbReference type="NCBIfam" id="NF007039">
    <property type="entry name" value="PRK09496.3-2"/>
    <property type="match status" value="1"/>
</dbReference>
<evidence type="ECO:0000256" key="3">
    <source>
        <dbReference type="ARBA" id="ARBA00022538"/>
    </source>
</evidence>
<dbReference type="AlphaFoldDB" id="L9ZG78"/>
<evidence type="ECO:0000256" key="2">
    <source>
        <dbReference type="ARBA" id="ARBA00022448"/>
    </source>
</evidence>
<evidence type="ECO:0000259" key="8">
    <source>
        <dbReference type="PROSITE" id="PS51202"/>
    </source>
</evidence>
<evidence type="ECO:0000256" key="6">
    <source>
        <dbReference type="ARBA" id="ARBA00023065"/>
    </source>
</evidence>
<feature type="domain" description="RCK N-terminal" evidence="7">
    <location>
        <begin position="227"/>
        <end position="343"/>
    </location>
</feature>
<comment type="function">
    <text evidence="1">Part of a potassium transport system.</text>
</comment>
<feature type="domain" description="RCK N-terminal" evidence="7">
    <location>
        <begin position="1"/>
        <end position="119"/>
    </location>
</feature>
<dbReference type="PROSITE" id="PS51202">
    <property type="entry name" value="RCK_C"/>
    <property type="match status" value="2"/>
</dbReference>
<dbReference type="Pfam" id="PF02080">
    <property type="entry name" value="TrkA_C"/>
    <property type="match status" value="2"/>
</dbReference>
<keyword evidence="10" id="KW-1185">Reference proteome</keyword>
<evidence type="ECO:0000256" key="4">
    <source>
        <dbReference type="ARBA" id="ARBA00022958"/>
    </source>
</evidence>
<keyword evidence="4" id="KW-0630">Potassium</keyword>
<sequence length="444" mass="46609">MRILIVGAGDVGTNIAHDLADSHAVTVIDRDSERVDSLTADAALAGVVGDGRSVGTLDEAGLSEADIVVASTDSDAANVMVCNAAKEATDPHTIARVKDVGLYRAWQSFDKGLGVDAMLCIDLLAAQSLVRSVVLPGAKAVDMFADGAAEVAEFDIGAETPISGQSVAEADQYPSVTFAAIIRDGELLIPNGETVIKADDCLVVIGSTHGVSRFAKDVSDRPTLQPDDDIVIAGGDSLGYNVARLFEDRGFAPEVIEHDPERVSQLANQLGTSTVVEADATDVDGFARDHLAEADLLVGTVDDDTNYLLAKLARELGVEQTVEVVDNRDVIDLFESTGLDVVVHPQDIVAGEILQTIYEGGPEKVAVLEHDEAEVLEIEVDEESLLAGSTIQGADTELPQEFVVGAVIRGGTLRTPRGGTVIQTGDRVIVFMATAVADEISAQL</sequence>
<dbReference type="Gene3D" id="3.30.70.1450">
    <property type="entry name" value="Regulator of K+ conductance, C-terminal domain"/>
    <property type="match status" value="2"/>
</dbReference>
<reference evidence="9 10" key="1">
    <citation type="journal article" date="2014" name="PLoS Genet.">
        <title>Phylogenetically driven sequencing of extremely halophilic archaea reveals strategies for static and dynamic osmo-response.</title>
        <authorList>
            <person name="Becker E.A."/>
            <person name="Seitzer P.M."/>
            <person name="Tritt A."/>
            <person name="Larsen D."/>
            <person name="Krusor M."/>
            <person name="Yao A.I."/>
            <person name="Wu D."/>
            <person name="Madern D."/>
            <person name="Eisen J.A."/>
            <person name="Darling A.E."/>
            <person name="Facciotti M.T."/>
        </authorList>
    </citation>
    <scope>NUCLEOTIDE SEQUENCE [LARGE SCALE GENOMIC DNA]</scope>
    <source>
        <strain evidence="9 10">DSM 12281</strain>
    </source>
</reference>
<dbReference type="Proteomes" id="UP000011648">
    <property type="component" value="Unassembled WGS sequence"/>
</dbReference>
<dbReference type="PRINTS" id="PR00335">
    <property type="entry name" value="KUPTAKETRKA"/>
</dbReference>
<dbReference type="InterPro" id="IPR036291">
    <property type="entry name" value="NAD(P)-bd_dom_sf"/>
</dbReference>
<dbReference type="STRING" id="1230458.C484_19132"/>
<dbReference type="SUPFAM" id="SSF116726">
    <property type="entry name" value="TrkA C-terminal domain-like"/>
    <property type="match status" value="2"/>
</dbReference>
<dbReference type="GO" id="GO:0015079">
    <property type="term" value="F:potassium ion transmembrane transporter activity"/>
    <property type="evidence" value="ECO:0007669"/>
    <property type="project" value="InterPro"/>
</dbReference>
<dbReference type="PATRIC" id="fig|1230458.4.peg.3845"/>
<evidence type="ECO:0000313" key="10">
    <source>
        <dbReference type="Proteomes" id="UP000011648"/>
    </source>
</evidence>
<dbReference type="InterPro" id="IPR050721">
    <property type="entry name" value="Trk_Ktr_HKT_K-transport"/>
</dbReference>
<dbReference type="InterPro" id="IPR036721">
    <property type="entry name" value="RCK_C_sf"/>
</dbReference>
<organism evidence="9 10">
    <name type="scientific">Natrialba taiwanensis DSM 12281</name>
    <dbReference type="NCBI Taxonomy" id="1230458"/>
    <lineage>
        <taxon>Archaea</taxon>
        <taxon>Methanobacteriati</taxon>
        <taxon>Methanobacteriota</taxon>
        <taxon>Stenosarchaea group</taxon>
        <taxon>Halobacteria</taxon>
        <taxon>Halobacteriales</taxon>
        <taxon>Natrialbaceae</taxon>
        <taxon>Natrialba</taxon>
    </lineage>
</organism>
<keyword evidence="6" id="KW-0406">Ion transport</keyword>
<dbReference type="InterPro" id="IPR003148">
    <property type="entry name" value="RCK_N"/>
</dbReference>
<dbReference type="EMBL" id="AOIL01000067">
    <property type="protein sequence ID" value="ELY85465.1"/>
    <property type="molecule type" value="Genomic_DNA"/>
</dbReference>
<dbReference type="GO" id="GO:0005886">
    <property type="term" value="C:plasma membrane"/>
    <property type="evidence" value="ECO:0007669"/>
    <property type="project" value="InterPro"/>
</dbReference>
<dbReference type="InterPro" id="IPR006036">
    <property type="entry name" value="K_uptake_TrkA"/>
</dbReference>
<dbReference type="Pfam" id="PF02254">
    <property type="entry name" value="TrkA_N"/>
    <property type="match status" value="2"/>
</dbReference>
<feature type="domain" description="RCK C-terminal" evidence="8">
    <location>
        <begin position="363"/>
        <end position="444"/>
    </location>
</feature>
<name>L9ZG78_9EURY</name>
<dbReference type="PROSITE" id="PS51201">
    <property type="entry name" value="RCK_N"/>
    <property type="match status" value="2"/>
</dbReference>
<dbReference type="InterPro" id="IPR006037">
    <property type="entry name" value="RCK_C"/>
</dbReference>
<keyword evidence="3" id="KW-0633">Potassium transport</keyword>
<gene>
    <name evidence="9" type="primary">trkA</name>
    <name evidence="9" type="ORF">C484_19132</name>
</gene>
<comment type="caution">
    <text evidence="9">The sequence shown here is derived from an EMBL/GenBank/DDBJ whole genome shotgun (WGS) entry which is preliminary data.</text>
</comment>
<dbReference type="SUPFAM" id="SSF51735">
    <property type="entry name" value="NAD(P)-binding Rossmann-fold domains"/>
    <property type="match status" value="2"/>
</dbReference>